<protein>
    <recommendedName>
        <fullName evidence="1">SET domain-containing protein</fullName>
    </recommendedName>
</protein>
<dbReference type="InterPro" id="IPR046341">
    <property type="entry name" value="SET_dom_sf"/>
</dbReference>
<dbReference type="AlphaFoldDB" id="A0A9Q8UQG5"/>
<accession>A0A9Q8UQG5</accession>
<evidence type="ECO:0000313" key="2">
    <source>
        <dbReference type="EMBL" id="UJO18700.1"/>
    </source>
</evidence>
<keyword evidence="3" id="KW-1185">Reference proteome</keyword>
<organism evidence="2 3">
    <name type="scientific">Passalora fulva</name>
    <name type="common">Tomato leaf mold</name>
    <name type="synonym">Cladosporium fulvum</name>
    <dbReference type="NCBI Taxonomy" id="5499"/>
    <lineage>
        <taxon>Eukaryota</taxon>
        <taxon>Fungi</taxon>
        <taxon>Dikarya</taxon>
        <taxon>Ascomycota</taxon>
        <taxon>Pezizomycotina</taxon>
        <taxon>Dothideomycetes</taxon>
        <taxon>Dothideomycetidae</taxon>
        <taxon>Mycosphaerellales</taxon>
        <taxon>Mycosphaerellaceae</taxon>
        <taxon>Fulvia</taxon>
    </lineage>
</organism>
<reference evidence="2" key="1">
    <citation type="submission" date="2021-12" db="EMBL/GenBank/DDBJ databases">
        <authorList>
            <person name="Zaccaron A."/>
            <person name="Stergiopoulos I."/>
        </authorList>
    </citation>
    <scope>NUCLEOTIDE SEQUENCE</scope>
    <source>
        <strain evidence="2">Race5_Kim</strain>
    </source>
</reference>
<dbReference type="KEGG" id="ffu:CLAFUR5_07218"/>
<dbReference type="OrthoDB" id="265717at2759"/>
<evidence type="ECO:0000313" key="3">
    <source>
        <dbReference type="Proteomes" id="UP000756132"/>
    </source>
</evidence>
<dbReference type="Gene3D" id="2.170.270.10">
    <property type="entry name" value="SET domain"/>
    <property type="match status" value="1"/>
</dbReference>
<dbReference type="RefSeq" id="XP_047763066.1">
    <property type="nucleotide sequence ID" value="XM_047906366.1"/>
</dbReference>
<dbReference type="SUPFAM" id="SSF82199">
    <property type="entry name" value="SET domain"/>
    <property type="match status" value="1"/>
</dbReference>
<proteinExistence type="predicted"/>
<evidence type="ECO:0000259" key="1">
    <source>
        <dbReference type="Pfam" id="PF00856"/>
    </source>
</evidence>
<dbReference type="InterPro" id="IPR001214">
    <property type="entry name" value="SET_dom"/>
</dbReference>
<name>A0A9Q8UQG5_PASFU</name>
<reference evidence="2" key="2">
    <citation type="journal article" date="2022" name="Microb. Genom.">
        <title>A chromosome-scale genome assembly of the tomato pathogen Cladosporium fulvum reveals a compartmentalized genome architecture and the presence of a dispensable chromosome.</title>
        <authorList>
            <person name="Zaccaron A.Z."/>
            <person name="Chen L.H."/>
            <person name="Samaras A."/>
            <person name="Stergiopoulos I."/>
        </authorList>
    </citation>
    <scope>NUCLEOTIDE SEQUENCE</scope>
    <source>
        <strain evidence="2">Race5_Kim</strain>
    </source>
</reference>
<sequence>MNPHLEIKTSAGRGHGVFATQDIPVGTIILEERPTMIISNLDPSEADVHRAFLKLSEPDQDLFRSLHEGTRHLRTRLARIYHENCFDPTRRMRFFVFPDGRPGTKCIGEEECKRFVRQQCLQPKVRQKARSDLKLFVKEWRQYLQAGERGVAAGLKRGGSDSAVELREHEE</sequence>
<dbReference type="GeneID" id="71987096"/>
<dbReference type="Proteomes" id="UP000756132">
    <property type="component" value="Chromosome 6"/>
</dbReference>
<feature type="domain" description="SET" evidence="1">
    <location>
        <begin position="14"/>
        <end position="130"/>
    </location>
</feature>
<dbReference type="EMBL" id="CP090168">
    <property type="protein sequence ID" value="UJO18700.1"/>
    <property type="molecule type" value="Genomic_DNA"/>
</dbReference>
<gene>
    <name evidence="2" type="ORF">CLAFUR5_07218</name>
</gene>
<dbReference type="Pfam" id="PF00856">
    <property type="entry name" value="SET"/>
    <property type="match status" value="1"/>
</dbReference>